<dbReference type="PANTHER" id="PTHR47017">
    <property type="entry name" value="ACYL-COA"/>
    <property type="match status" value="1"/>
</dbReference>
<dbReference type="Pfam" id="PF04339">
    <property type="entry name" value="FemAB_like"/>
    <property type="match status" value="1"/>
</dbReference>
<dbReference type="SUPFAM" id="SSF55729">
    <property type="entry name" value="Acyl-CoA N-acyltransferases (Nat)"/>
    <property type="match status" value="1"/>
</dbReference>
<dbReference type="AlphaFoldDB" id="A0A6N1ASW3"/>
<geneLocation type="plasmid" evidence="1 2">
    <name>unnamed5</name>
</geneLocation>
<dbReference type="KEGG" id="aoz:HUE56_24200"/>
<proteinExistence type="predicted"/>
<dbReference type="InterPro" id="IPR016181">
    <property type="entry name" value="Acyl_CoA_acyltransferase"/>
</dbReference>
<reference evidence="1 2" key="1">
    <citation type="submission" date="2020-06" db="EMBL/GenBank/DDBJ databases">
        <title>Complete genome of Azosprillum oryzae KACC14407.</title>
        <authorList>
            <person name="Kim M."/>
            <person name="Park Y.-J."/>
            <person name="Shin J.-H."/>
        </authorList>
    </citation>
    <scope>NUCLEOTIDE SEQUENCE [LARGE SCALE GENOMIC DNA]</scope>
    <source>
        <strain evidence="1 2">KACC 14407</strain>
        <plasmid evidence="1 2">unnamed5</plasmid>
    </source>
</reference>
<name>A0A6N1ASW3_9PROT</name>
<dbReference type="PANTHER" id="PTHR47017:SF1">
    <property type="entry name" value="ACYL-COA"/>
    <property type="match status" value="1"/>
</dbReference>
<dbReference type="Proteomes" id="UP000509702">
    <property type="component" value="Plasmid unnamed5"/>
</dbReference>
<dbReference type="Gene3D" id="3.40.630.30">
    <property type="match status" value="1"/>
</dbReference>
<protein>
    <submittedName>
        <fullName evidence="1">GNAT family N-acetyltransferase</fullName>
    </submittedName>
</protein>
<evidence type="ECO:0000313" key="1">
    <source>
        <dbReference type="EMBL" id="QKS53597.1"/>
    </source>
</evidence>
<keyword evidence="1" id="KW-0614">Plasmid</keyword>
<accession>A0A6N1ASW3</accession>
<organism evidence="1 2">
    <name type="scientific">Azospirillum oryzae</name>
    <dbReference type="NCBI Taxonomy" id="286727"/>
    <lineage>
        <taxon>Bacteria</taxon>
        <taxon>Pseudomonadati</taxon>
        <taxon>Pseudomonadota</taxon>
        <taxon>Alphaproteobacteria</taxon>
        <taxon>Rhodospirillales</taxon>
        <taxon>Azospirillaceae</taxon>
        <taxon>Azospirillum</taxon>
    </lineage>
</organism>
<sequence length="396" mass="43599">MRQGPVAQDGDRQGEPFSVAMVFGISGIDPLEWDACAAGKGPFLRHAYLSAVEDSGLAGPDNGWRPAHMIVRDELGLTVGAAPLYLRDRSTDEFWPDQAWIDGFQASGGRYFPKLVMEVPYTPVTGARILLREGAPSGVADALTGAMRSLAHNHGLSSIHVSFPDEEDRARFEKAGWLTRHTVDYEWRNAGYGDFTEFTAALSSRRRSVMLWERRKIIESGVRIRDVPGGRVGEADVAVFLDLLADLHSRRGRRQALTMDFVLRLCAAFGDAVTLTFAESGGVAIGALLTMEGDDCLYVRSWGAREGAQLVHFEICYYRTVERAIARGLSRVDSGRGGPHKLARGFLPKLSHACHWFLYTNMRRAVAEGLELDNAKVLAAYAQEQARSPFRQQAGG</sequence>
<dbReference type="GO" id="GO:0016740">
    <property type="term" value="F:transferase activity"/>
    <property type="evidence" value="ECO:0007669"/>
    <property type="project" value="UniProtKB-KW"/>
</dbReference>
<dbReference type="InterPro" id="IPR007434">
    <property type="entry name" value="FemAB-like"/>
</dbReference>
<gene>
    <name evidence="1" type="ORF">HUE56_24200</name>
</gene>
<dbReference type="RefSeq" id="WP_174757438.1">
    <property type="nucleotide sequence ID" value="NZ_BSOV01000046.1"/>
</dbReference>
<evidence type="ECO:0000313" key="2">
    <source>
        <dbReference type="Proteomes" id="UP000509702"/>
    </source>
</evidence>
<dbReference type="EMBL" id="CP054620">
    <property type="protein sequence ID" value="QKS53597.1"/>
    <property type="molecule type" value="Genomic_DNA"/>
</dbReference>
<keyword evidence="1" id="KW-0808">Transferase</keyword>
<keyword evidence="2" id="KW-1185">Reference proteome</keyword>